<dbReference type="InterPro" id="IPR027512">
    <property type="entry name" value="EIF3A"/>
</dbReference>
<feature type="region of interest" description="Disordered" evidence="7">
    <location>
        <begin position="599"/>
        <end position="648"/>
    </location>
</feature>
<evidence type="ECO:0000313" key="11">
    <source>
        <dbReference type="Proteomes" id="UP000827892"/>
    </source>
</evidence>
<dbReference type="AlphaFoldDB" id="A0AAE9EMP9"/>
<feature type="compositionally biased region" description="Polar residues" evidence="7">
    <location>
        <begin position="905"/>
        <end position="914"/>
    </location>
</feature>
<comment type="subunit">
    <text evidence="6">Component of the eukaryotic translation initiation factor 3 (eIF-3) complex.</text>
</comment>
<feature type="domain" description="PCI" evidence="8">
    <location>
        <begin position="324"/>
        <end position="503"/>
    </location>
</feature>
<comment type="subcellular location">
    <subcellularLocation>
        <location evidence="1 6">Cytoplasm</location>
    </subcellularLocation>
</comment>
<feature type="compositionally biased region" description="Low complexity" evidence="7">
    <location>
        <begin position="1080"/>
        <end position="1098"/>
    </location>
</feature>
<dbReference type="GO" id="GO:0016282">
    <property type="term" value="C:eukaryotic 43S preinitiation complex"/>
    <property type="evidence" value="ECO:0007669"/>
    <property type="project" value="UniProtKB-UniRule"/>
</dbReference>
<dbReference type="Gene3D" id="4.10.860.10">
    <property type="entry name" value="UVR domain"/>
    <property type="match status" value="1"/>
</dbReference>
<dbReference type="FunFam" id="4.10.860.10:FF:000001">
    <property type="entry name" value="Eukaryotic translation initiation factor 3 subunit A"/>
    <property type="match status" value="1"/>
</dbReference>
<dbReference type="SMR" id="A0AAE9EMP9"/>
<feature type="compositionally biased region" description="Basic and acidic residues" evidence="7">
    <location>
        <begin position="805"/>
        <end position="857"/>
    </location>
</feature>
<feature type="compositionally biased region" description="Basic and acidic residues" evidence="7">
    <location>
        <begin position="608"/>
        <end position="648"/>
    </location>
</feature>
<keyword evidence="3 6" id="KW-0396">Initiation factor</keyword>
<organism evidence="10 12">
    <name type="scientific">Caenorhabditis briggsae</name>
    <dbReference type="NCBI Taxonomy" id="6238"/>
    <lineage>
        <taxon>Eukaryota</taxon>
        <taxon>Metazoa</taxon>
        <taxon>Ecdysozoa</taxon>
        <taxon>Nematoda</taxon>
        <taxon>Chromadorea</taxon>
        <taxon>Rhabditida</taxon>
        <taxon>Rhabditina</taxon>
        <taxon>Rhabditomorpha</taxon>
        <taxon>Rhabditoidea</taxon>
        <taxon>Rhabditidae</taxon>
        <taxon>Peloderinae</taxon>
        <taxon>Caenorhabditis</taxon>
    </lineage>
</organism>
<dbReference type="Proteomes" id="UP000829354">
    <property type="component" value="Chromosome III"/>
</dbReference>
<name>A0AAE9EMP9_CAEBR</name>
<dbReference type="PANTHER" id="PTHR14005:SF0">
    <property type="entry name" value="EUKARYOTIC TRANSLATION INITIATION FACTOR 3 SUBUNIT A"/>
    <property type="match status" value="1"/>
</dbReference>
<dbReference type="KEGG" id="cbr:CBG_00021"/>
<evidence type="ECO:0000313" key="12">
    <source>
        <dbReference type="Proteomes" id="UP000829354"/>
    </source>
</evidence>
<dbReference type="SMART" id="SM00088">
    <property type="entry name" value="PINT"/>
    <property type="match status" value="1"/>
</dbReference>
<proteinExistence type="inferred from homology"/>
<keyword evidence="4 6" id="KW-0694">RNA-binding</keyword>
<evidence type="ECO:0000256" key="3">
    <source>
        <dbReference type="ARBA" id="ARBA00022540"/>
    </source>
</evidence>
<evidence type="ECO:0000256" key="7">
    <source>
        <dbReference type="SAM" id="MobiDB-lite"/>
    </source>
</evidence>
<dbReference type="GO" id="GO:0001732">
    <property type="term" value="P:formation of cytoplasmic translation initiation complex"/>
    <property type="evidence" value="ECO:0007669"/>
    <property type="project" value="UniProtKB-UniRule"/>
</dbReference>
<evidence type="ECO:0000256" key="6">
    <source>
        <dbReference type="HAMAP-Rule" id="MF_03000"/>
    </source>
</evidence>
<dbReference type="GO" id="GO:0018991">
    <property type="term" value="P:egg-laying behavior"/>
    <property type="evidence" value="ECO:0007669"/>
    <property type="project" value="EnsemblMetazoa"/>
</dbReference>
<evidence type="ECO:0000256" key="1">
    <source>
        <dbReference type="ARBA" id="ARBA00004496"/>
    </source>
</evidence>
<dbReference type="PANTHER" id="PTHR14005">
    <property type="entry name" value="EUKARYOTIC TRANSLATION INITIATION FACTOR 3, THETA SUBUNIT"/>
    <property type="match status" value="1"/>
</dbReference>
<comment type="function">
    <text evidence="6">RNA-binding component of the eukaryotic translation initiation factor 3 (eIF-3) complex, which is involved in protein synthesis of a specialized repertoire of mRNAs and, together with other initiation factors, stimulates binding of mRNA and methionyl-tRNAi to the 40S ribosome. The eIF-3 complex specifically targets and initiates translation of a subset of mRNAs involved in cell proliferation.</text>
</comment>
<gene>
    <name evidence="6" type="primary">egl-45</name>
    <name evidence="6" type="synonym">eif-3.A</name>
    <name evidence="9" type="ORF">L3Y34_002429</name>
    <name evidence="10" type="ORF">L5515_005268</name>
</gene>
<feature type="compositionally biased region" description="Basic and acidic residues" evidence="7">
    <location>
        <begin position="1054"/>
        <end position="1079"/>
    </location>
</feature>
<dbReference type="PROSITE" id="PS50250">
    <property type="entry name" value="PCI"/>
    <property type="match status" value="1"/>
</dbReference>
<keyword evidence="12" id="KW-1185">Reference proteome</keyword>
<dbReference type="FunFam" id="1.25.40.860:FF:000012">
    <property type="entry name" value="Eukaryotic translation initiation factor 3 subunit A"/>
    <property type="match status" value="1"/>
</dbReference>
<dbReference type="GO" id="GO:0033290">
    <property type="term" value="C:eukaryotic 48S preinitiation complex"/>
    <property type="evidence" value="ECO:0007669"/>
    <property type="project" value="UniProtKB-UniRule"/>
</dbReference>
<dbReference type="Proteomes" id="UP000827892">
    <property type="component" value="Chromosome III"/>
</dbReference>
<evidence type="ECO:0000259" key="8">
    <source>
        <dbReference type="PROSITE" id="PS50250"/>
    </source>
</evidence>
<evidence type="ECO:0000313" key="10">
    <source>
        <dbReference type="EMBL" id="UMM25436.1"/>
    </source>
</evidence>
<reference evidence="10 12" key="1">
    <citation type="submission" date="2022-04" db="EMBL/GenBank/DDBJ databases">
        <title>Chromosome-level reference genomes for two strains of Caenorhabditis briggsae: an improved platform for comparative genomics.</title>
        <authorList>
            <person name="Stevens L."/>
            <person name="Andersen E."/>
        </authorList>
    </citation>
    <scope>NUCLEOTIDE SEQUENCE [LARGE SCALE GENOMIC DNA]</scope>
    <source>
        <strain evidence="10">VX34</strain>
        <tissue evidence="10">Whole-organism</tissue>
    </source>
</reference>
<feature type="compositionally biased region" description="Basic and acidic residues" evidence="7">
    <location>
        <begin position="877"/>
        <end position="895"/>
    </location>
</feature>
<dbReference type="GO" id="GO:0003743">
    <property type="term" value="F:translation initiation factor activity"/>
    <property type="evidence" value="ECO:0007669"/>
    <property type="project" value="UniProtKB-UniRule"/>
</dbReference>
<dbReference type="GO" id="GO:0009792">
    <property type="term" value="P:embryo development ending in birth or egg hatching"/>
    <property type="evidence" value="ECO:0007669"/>
    <property type="project" value="EnsemblMetazoa"/>
</dbReference>
<dbReference type="GO" id="GO:0005852">
    <property type="term" value="C:eukaryotic translation initiation factor 3 complex"/>
    <property type="evidence" value="ECO:0007669"/>
    <property type="project" value="UniProtKB-UniRule"/>
</dbReference>
<keyword evidence="5 6" id="KW-0648">Protein biosynthesis</keyword>
<dbReference type="HAMAP" id="MF_03000">
    <property type="entry name" value="eIF3a"/>
    <property type="match status" value="1"/>
</dbReference>
<reference evidence="9 11" key="2">
    <citation type="submission" date="2022-05" db="EMBL/GenBank/DDBJ databases">
        <title>Chromosome-level reference genomes for two strains of Caenorhabditis briggsae: an improved platform for comparative genomics.</title>
        <authorList>
            <person name="Stevens L."/>
            <person name="Andersen E.C."/>
        </authorList>
    </citation>
    <scope>NUCLEOTIDE SEQUENCE [LARGE SCALE GENOMIC DNA]</scope>
    <source>
        <strain evidence="9">QX1410_ONT</strain>
        <tissue evidence="9">Whole-organism</tissue>
    </source>
</reference>
<feature type="region of interest" description="Disordered" evidence="7">
    <location>
        <begin position="805"/>
        <end position="1098"/>
    </location>
</feature>
<dbReference type="OMA" id="DHMKNVV"/>
<keyword evidence="2 6" id="KW-0963">Cytoplasm</keyword>
<feature type="compositionally biased region" description="Basic and acidic residues" evidence="7">
    <location>
        <begin position="916"/>
        <end position="978"/>
    </location>
</feature>
<evidence type="ECO:0000256" key="4">
    <source>
        <dbReference type="ARBA" id="ARBA00022884"/>
    </source>
</evidence>
<dbReference type="Gene3D" id="1.25.40.860">
    <property type="match status" value="2"/>
</dbReference>
<evidence type="ECO:0000256" key="5">
    <source>
        <dbReference type="ARBA" id="ARBA00022917"/>
    </source>
</evidence>
<protein>
    <recommendedName>
        <fullName evidence="6">Eukaryotic translation initiation factor 3 subunit A</fullName>
        <shortName evidence="6">eIF3a</shortName>
    </recommendedName>
    <alternativeName>
        <fullName evidence="6">Egg-laying defective protein 45</fullName>
    </alternativeName>
    <alternativeName>
        <fullName evidence="6">Eukaryotic translation initiation factor 3 subunit 10</fullName>
    </alternativeName>
</protein>
<evidence type="ECO:0000313" key="9">
    <source>
        <dbReference type="EMBL" id="ULU02821.1"/>
    </source>
</evidence>
<dbReference type="InterPro" id="IPR054711">
    <property type="entry name" value="eIF3a_PCI_TPR-like"/>
</dbReference>
<dbReference type="EMBL" id="CP090893">
    <property type="protein sequence ID" value="ULU02821.1"/>
    <property type="molecule type" value="Genomic_DNA"/>
</dbReference>
<accession>A0AAE9EMP9</accession>
<dbReference type="GO" id="GO:0003723">
    <property type="term" value="F:RNA binding"/>
    <property type="evidence" value="ECO:0007669"/>
    <property type="project" value="UniProtKB-UniRule"/>
</dbReference>
<dbReference type="Pfam" id="PF22591">
    <property type="entry name" value="eIF3a_PCI_TPR-like"/>
    <property type="match status" value="1"/>
</dbReference>
<comment type="similarity">
    <text evidence="6">Belongs to the eIF-3 subunit A family.</text>
</comment>
<dbReference type="EMBL" id="CP092622">
    <property type="protein sequence ID" value="UMM25436.1"/>
    <property type="molecule type" value="Genomic_DNA"/>
</dbReference>
<sequence length="1098" mass="127717">MAPNYFQKPEAALKRAEELIQVGKESDALDTLHDTIKARRHKQWTTVHEQIMIKHMELCVDLKKQHLAKDALFQYKALTQQINVKSLETVVEHFLKLAEQRTEDAQKQSIEKVEEIGDLDQGDVPERLLLAVVSGAAAQDRMDRTVLAPWLRFLWDSYRNCLELLRNNAQVEQLYHTISRHSFSFCLRYQRRTEFRKLCDLLRMHLNQIQKHQYAPNVNSFRVKLTSPESLTLMQDTRLVQLDTAIQMELWQEAYKSAEDVHGMMQLSKDKDKRTVKPSSYVNYYDKLALVFWKAGNRLFHAAALLQKFIIYKDMKKSFTQEEAQEQATRVLLATLSIPEGSDLPSDLSRNLDIEEQHVANMRLLSNLLRLPIAPTKVGILKEAARIGVPEAAGQVAKDLFKLLESNFSPLRVAKDVQSVLDTITRPDHLQYVESLQAVAAVKALKQVSVIYEAISWERIRKIIPFYHDLALERLVVEASKHRIVKAQLDHRADCVRFGSSDATLAGGVDEYDNNEGFTGDDTQLGVEGVRNHLEAMYTRLRVLVEGLDSEKRRKEIVKKIENHVTSYEKNRVTEIERIHRRKKMLENYKENWERVKAEKAATAATEQAKREEAARAEEMKRLDEQNKESERKRKQAEQEEIQKKIKRDQLHKMQQNVIYQAIIKEKGLEQFRDMDPEQVLREQRERLDKERAETQRRLQQQEKKFDHHIRALHLEEMNERRAVMHMRLNEAPRLHEEYENKRIEKEIAAHENHVKLWSMWDQVREATLDWVETVKVENQENLEKKISDWEVKLEAVRNSRLAERAEKRKKERKEAAMQAKIAEERKRREEEERARQAVIDSQRRPHGERGQRREMENSAAMQDSDWRRNAPPRDSMPQREPRPMRDGPPREPFREMPSSKADTDSSWRSSAQPTRKPDDRRSDDFRRDDGPRRSDDHRRNDEFRRSDDFRRNDDFRRDGPPRPMSKADTDQKWERGAVTKTVVSPPKTENQPAPAAEAPKADGPRRFIPPALRNKPAGGGDEQPAPQRGANVTSPPDRAPGLRGPPGPGGRDLPPRDLPPRDGPRDIPRRDGPRRDGPNRNSGANNAGNADSANWRR</sequence>
<evidence type="ECO:0000256" key="2">
    <source>
        <dbReference type="ARBA" id="ARBA00022490"/>
    </source>
</evidence>
<dbReference type="InterPro" id="IPR000717">
    <property type="entry name" value="PCI_dom"/>
</dbReference>